<evidence type="ECO:0000313" key="3">
    <source>
        <dbReference type="Proteomes" id="UP000002640"/>
    </source>
</evidence>
<name>G5A4G6_PHYSP</name>
<feature type="region of interest" description="Disordered" evidence="1">
    <location>
        <begin position="20"/>
        <end position="108"/>
    </location>
</feature>
<evidence type="ECO:0000313" key="2">
    <source>
        <dbReference type="EMBL" id="EGZ09567.1"/>
    </source>
</evidence>
<reference evidence="2 3" key="1">
    <citation type="journal article" date="2006" name="Science">
        <title>Phytophthora genome sequences uncover evolutionary origins and mechanisms of pathogenesis.</title>
        <authorList>
            <person name="Tyler B.M."/>
            <person name="Tripathy S."/>
            <person name="Zhang X."/>
            <person name="Dehal P."/>
            <person name="Jiang R.H."/>
            <person name="Aerts A."/>
            <person name="Arredondo F.D."/>
            <person name="Baxter L."/>
            <person name="Bensasson D."/>
            <person name="Beynon J.L."/>
            <person name="Chapman J."/>
            <person name="Damasceno C.M."/>
            <person name="Dorrance A.E."/>
            <person name="Dou D."/>
            <person name="Dickerman A.W."/>
            <person name="Dubchak I.L."/>
            <person name="Garbelotto M."/>
            <person name="Gijzen M."/>
            <person name="Gordon S.G."/>
            <person name="Govers F."/>
            <person name="Grunwald N.J."/>
            <person name="Huang W."/>
            <person name="Ivors K.L."/>
            <person name="Jones R.W."/>
            <person name="Kamoun S."/>
            <person name="Krampis K."/>
            <person name="Lamour K.H."/>
            <person name="Lee M.K."/>
            <person name="McDonald W.H."/>
            <person name="Medina M."/>
            <person name="Meijer H.J."/>
            <person name="Nordberg E.K."/>
            <person name="Maclean D.J."/>
            <person name="Ospina-Giraldo M.D."/>
            <person name="Morris P.F."/>
            <person name="Phuntumart V."/>
            <person name="Putnam N.H."/>
            <person name="Rash S."/>
            <person name="Rose J.K."/>
            <person name="Sakihama Y."/>
            <person name="Salamov A.A."/>
            <person name="Savidor A."/>
            <person name="Scheuring C.F."/>
            <person name="Smith B.M."/>
            <person name="Sobral B.W."/>
            <person name="Terry A."/>
            <person name="Torto-Alalibo T.A."/>
            <person name="Win J."/>
            <person name="Xu Z."/>
            <person name="Zhang H."/>
            <person name="Grigoriev I.V."/>
            <person name="Rokhsar D.S."/>
            <person name="Boore J.L."/>
        </authorList>
    </citation>
    <scope>NUCLEOTIDE SEQUENCE [LARGE SCALE GENOMIC DNA]</scope>
    <source>
        <strain evidence="2 3">P6497</strain>
    </source>
</reference>
<dbReference type="GeneID" id="20642505"/>
<keyword evidence="3" id="KW-1185">Reference proteome</keyword>
<proteinExistence type="predicted"/>
<sequence length="108" mass="11530">MPIINSHGVHCSARLLVPVRDWGPASPLNVSDASKQRRAKDGPQEQAAAKGSQDVDGQPDTFKGALRDADDHTSPRARVEHELGRIEGPAEACEEQQSNEEPGGPGLE</sequence>
<organism evidence="2 3">
    <name type="scientific">Phytophthora sojae (strain P6497)</name>
    <name type="common">Soybean stem and root rot agent</name>
    <name type="synonym">Phytophthora megasperma f. sp. glycines</name>
    <dbReference type="NCBI Taxonomy" id="1094619"/>
    <lineage>
        <taxon>Eukaryota</taxon>
        <taxon>Sar</taxon>
        <taxon>Stramenopiles</taxon>
        <taxon>Oomycota</taxon>
        <taxon>Peronosporomycetes</taxon>
        <taxon>Peronosporales</taxon>
        <taxon>Peronosporaceae</taxon>
        <taxon>Phytophthora</taxon>
    </lineage>
</organism>
<protein>
    <submittedName>
        <fullName evidence="2">Uncharacterized protein</fullName>
    </submittedName>
</protein>
<evidence type="ECO:0000256" key="1">
    <source>
        <dbReference type="SAM" id="MobiDB-lite"/>
    </source>
</evidence>
<dbReference type="KEGG" id="psoj:PHYSODRAFT_305053"/>
<dbReference type="AlphaFoldDB" id="G5A4G6"/>
<feature type="compositionally biased region" description="Basic and acidic residues" evidence="1">
    <location>
        <begin position="65"/>
        <end position="85"/>
    </location>
</feature>
<gene>
    <name evidence="2" type="ORF">PHYSODRAFT_305053</name>
</gene>
<dbReference type="EMBL" id="JH159159">
    <property type="protein sequence ID" value="EGZ09567.1"/>
    <property type="molecule type" value="Genomic_DNA"/>
</dbReference>
<dbReference type="RefSeq" id="XP_009534428.1">
    <property type="nucleotide sequence ID" value="XM_009536133.1"/>
</dbReference>
<dbReference type="Proteomes" id="UP000002640">
    <property type="component" value="Unassembled WGS sequence"/>
</dbReference>
<accession>G5A4G6</accession>
<dbReference type="InParanoid" id="G5A4G6"/>